<name>A0ABP7AZI6_9ACTN</name>
<dbReference type="Proteomes" id="UP001501490">
    <property type="component" value="Unassembled WGS sequence"/>
</dbReference>
<dbReference type="EMBL" id="BAABAB010000057">
    <property type="protein sequence ID" value="GAA3643878.1"/>
    <property type="molecule type" value="Genomic_DNA"/>
</dbReference>
<accession>A0ABP7AZI6</accession>
<gene>
    <name evidence="1" type="ORF">GCM10022236_53130</name>
</gene>
<organism evidence="1 2">
    <name type="scientific">Microlunatus ginsengisoli</name>
    <dbReference type="NCBI Taxonomy" id="363863"/>
    <lineage>
        <taxon>Bacteria</taxon>
        <taxon>Bacillati</taxon>
        <taxon>Actinomycetota</taxon>
        <taxon>Actinomycetes</taxon>
        <taxon>Propionibacteriales</taxon>
        <taxon>Propionibacteriaceae</taxon>
        <taxon>Microlunatus</taxon>
    </lineage>
</organism>
<evidence type="ECO:0000313" key="1">
    <source>
        <dbReference type="EMBL" id="GAA3643878.1"/>
    </source>
</evidence>
<sequence length="325" mass="34595">MAFNVCDGRPEELARGVLCLDELSKDVKGELTIIDLDDHSCKKLDCRTRVVEHLLRAEVTSHRCDSELGKLFDGQLIIRDLTTVFAGGSGLRRGIHAARFQLRTAIGIVSGRMSGMTNEGTHREPAFKGCQECGDVGVMEGQMCGRVSRAKDPAMRGLQLTAAYRFAFEPDEKGGNGGLAGTIEGVVVRTCDTTKDCLMFAVVDTSTNPRVAGALTIETRDTTGPTADTSVANWASVTGLRLWHSSTIKLAVPASSVEITLARFATPATVTAFDAAGGVVATATMAAPQQVPETLVLSAPGIVELLVESPSDEILMPQICWVSQN</sequence>
<reference evidence="2" key="1">
    <citation type="journal article" date="2019" name="Int. J. Syst. Evol. Microbiol.">
        <title>The Global Catalogue of Microorganisms (GCM) 10K type strain sequencing project: providing services to taxonomists for standard genome sequencing and annotation.</title>
        <authorList>
            <consortium name="The Broad Institute Genomics Platform"/>
            <consortium name="The Broad Institute Genome Sequencing Center for Infectious Disease"/>
            <person name="Wu L."/>
            <person name="Ma J."/>
        </authorList>
    </citation>
    <scope>NUCLEOTIDE SEQUENCE [LARGE SCALE GENOMIC DNA]</scope>
    <source>
        <strain evidence="2">JCM 16929</strain>
    </source>
</reference>
<evidence type="ECO:0000313" key="2">
    <source>
        <dbReference type="Proteomes" id="UP001501490"/>
    </source>
</evidence>
<proteinExistence type="predicted"/>
<dbReference type="RefSeq" id="WP_344810141.1">
    <property type="nucleotide sequence ID" value="NZ_BAABAB010000057.1"/>
</dbReference>
<keyword evidence="2" id="KW-1185">Reference proteome</keyword>
<protein>
    <submittedName>
        <fullName evidence="1">Uncharacterized protein</fullName>
    </submittedName>
</protein>
<comment type="caution">
    <text evidence="1">The sequence shown here is derived from an EMBL/GenBank/DDBJ whole genome shotgun (WGS) entry which is preliminary data.</text>
</comment>